<feature type="domain" description="Glycosyltransferase 2-like" evidence="1">
    <location>
        <begin position="4"/>
        <end position="114"/>
    </location>
</feature>
<dbReference type="PANTHER" id="PTHR22916:SF3">
    <property type="entry name" value="UDP-GLCNAC:BETAGAL BETA-1,3-N-ACETYLGLUCOSAMINYLTRANSFERASE-LIKE PROTEIN 1"/>
    <property type="match status" value="1"/>
</dbReference>
<name>A0A412B0X1_9FIRM</name>
<evidence type="ECO:0000313" key="2">
    <source>
        <dbReference type="EMBL" id="RGQ44294.1"/>
    </source>
</evidence>
<dbReference type="SUPFAM" id="SSF53448">
    <property type="entry name" value="Nucleotide-diphospho-sugar transferases"/>
    <property type="match status" value="1"/>
</dbReference>
<reference evidence="2 3" key="1">
    <citation type="submission" date="2018-08" db="EMBL/GenBank/DDBJ databases">
        <title>A genome reference for cultivated species of the human gut microbiota.</title>
        <authorList>
            <person name="Zou Y."/>
            <person name="Xue W."/>
            <person name="Luo G."/>
        </authorList>
    </citation>
    <scope>NUCLEOTIDE SEQUENCE [LARGE SCALE GENOMIC DNA]</scope>
    <source>
        <strain evidence="2 3">AF28-26</strain>
    </source>
</reference>
<dbReference type="Pfam" id="PF00535">
    <property type="entry name" value="Glycos_transf_2"/>
    <property type="match status" value="1"/>
</dbReference>
<dbReference type="AlphaFoldDB" id="A0A412B0X1"/>
<dbReference type="GO" id="GO:0016758">
    <property type="term" value="F:hexosyltransferase activity"/>
    <property type="evidence" value="ECO:0007669"/>
    <property type="project" value="UniProtKB-ARBA"/>
</dbReference>
<sequence>MIDILMTVYNGEQYVIPQIESILNQTDSNWKLFIQDDCSTDRTVELIEPYVRRYPERINLLRNEKNSGSAQKNFFSMLPLVEHSYCMFCDHDDVWKPRKVEMTVRRMMELEQANGQDTPLLVHTDLAVADENLKVLSDSMFRSQNLNRKGNRLNNLLVQNNVTGCTMMVNKALVDMVGPAPKHAVMHDWWMALIAACFGKIGFVRQATILYRQHHANEVGAKNARSLSYNARRLAEREQARKVLNDTYLQAREFEERYHALLKPEDLELLQVYQNLPYFGKLRRIAVLFRYHLFKHGLARILGQLLFV</sequence>
<evidence type="ECO:0000259" key="1">
    <source>
        <dbReference type="Pfam" id="PF00535"/>
    </source>
</evidence>
<dbReference type="PANTHER" id="PTHR22916">
    <property type="entry name" value="GLYCOSYLTRANSFERASE"/>
    <property type="match status" value="1"/>
</dbReference>
<dbReference type="InterPro" id="IPR001173">
    <property type="entry name" value="Glyco_trans_2-like"/>
</dbReference>
<dbReference type="Gene3D" id="3.90.550.10">
    <property type="entry name" value="Spore Coat Polysaccharide Biosynthesis Protein SpsA, Chain A"/>
    <property type="match status" value="1"/>
</dbReference>
<dbReference type="InterPro" id="IPR029044">
    <property type="entry name" value="Nucleotide-diphossugar_trans"/>
</dbReference>
<proteinExistence type="predicted"/>
<protein>
    <submittedName>
        <fullName evidence="2">Glycosyltransferase family 2 protein</fullName>
    </submittedName>
</protein>
<keyword evidence="2" id="KW-0808">Transferase</keyword>
<dbReference type="Proteomes" id="UP000284751">
    <property type="component" value="Unassembled WGS sequence"/>
</dbReference>
<evidence type="ECO:0000313" key="3">
    <source>
        <dbReference type="Proteomes" id="UP000284751"/>
    </source>
</evidence>
<gene>
    <name evidence="2" type="ORF">DWY99_01285</name>
</gene>
<dbReference type="CDD" id="cd04196">
    <property type="entry name" value="GT_2_like_d"/>
    <property type="match status" value="1"/>
</dbReference>
<organism evidence="2 3">
    <name type="scientific">[Clostridium] leptum</name>
    <dbReference type="NCBI Taxonomy" id="1535"/>
    <lineage>
        <taxon>Bacteria</taxon>
        <taxon>Bacillati</taxon>
        <taxon>Bacillota</taxon>
        <taxon>Clostridia</taxon>
        <taxon>Eubacteriales</taxon>
        <taxon>Oscillospiraceae</taxon>
        <taxon>Oscillospiraceae incertae sedis</taxon>
    </lineage>
</organism>
<dbReference type="EMBL" id="QRTC01000002">
    <property type="protein sequence ID" value="RGQ44294.1"/>
    <property type="molecule type" value="Genomic_DNA"/>
</dbReference>
<comment type="caution">
    <text evidence="2">The sequence shown here is derived from an EMBL/GenBank/DDBJ whole genome shotgun (WGS) entry which is preliminary data.</text>
</comment>
<accession>A0A412B0X1</accession>